<reference evidence="1" key="1">
    <citation type="submission" date="2018-02" db="EMBL/GenBank/DDBJ databases">
        <title>Rhizophora mucronata_Transcriptome.</title>
        <authorList>
            <person name="Meera S.P."/>
            <person name="Sreeshan A."/>
            <person name="Augustine A."/>
        </authorList>
    </citation>
    <scope>NUCLEOTIDE SEQUENCE</scope>
    <source>
        <tissue evidence="1">Leaf</tissue>
    </source>
</reference>
<dbReference type="EMBL" id="GGEC01007797">
    <property type="protein sequence ID" value="MBW88280.1"/>
    <property type="molecule type" value="Transcribed_RNA"/>
</dbReference>
<name>A0A2P2J497_RHIMU</name>
<sequence>MPLICSQTCFDCCGCHIVDILFAGSSKKFIHSCLYIFPLLFTFNYCISNTAVNFVCFVCC</sequence>
<protein>
    <submittedName>
        <fullName evidence="1">Uncharacterized protein</fullName>
    </submittedName>
</protein>
<proteinExistence type="predicted"/>
<organism evidence="1">
    <name type="scientific">Rhizophora mucronata</name>
    <name type="common">Asiatic mangrove</name>
    <dbReference type="NCBI Taxonomy" id="61149"/>
    <lineage>
        <taxon>Eukaryota</taxon>
        <taxon>Viridiplantae</taxon>
        <taxon>Streptophyta</taxon>
        <taxon>Embryophyta</taxon>
        <taxon>Tracheophyta</taxon>
        <taxon>Spermatophyta</taxon>
        <taxon>Magnoliopsida</taxon>
        <taxon>eudicotyledons</taxon>
        <taxon>Gunneridae</taxon>
        <taxon>Pentapetalae</taxon>
        <taxon>rosids</taxon>
        <taxon>fabids</taxon>
        <taxon>Malpighiales</taxon>
        <taxon>Rhizophoraceae</taxon>
        <taxon>Rhizophora</taxon>
    </lineage>
</organism>
<evidence type="ECO:0000313" key="1">
    <source>
        <dbReference type="EMBL" id="MBW88280.1"/>
    </source>
</evidence>
<dbReference type="AlphaFoldDB" id="A0A2P2J497"/>
<accession>A0A2P2J497</accession>